<keyword evidence="4" id="KW-0238">DNA-binding</keyword>
<dbReference type="Gene3D" id="1.10.1740.10">
    <property type="match status" value="1"/>
</dbReference>
<keyword evidence="5" id="KW-0804">Transcription</keyword>
<dbReference type="InterPro" id="IPR027383">
    <property type="entry name" value="Znf_put"/>
</dbReference>
<dbReference type="InterPro" id="IPR036388">
    <property type="entry name" value="WH-like_DNA-bd_sf"/>
</dbReference>
<keyword evidence="2" id="KW-0805">Transcription regulation</keyword>
<dbReference type="InterPro" id="IPR013325">
    <property type="entry name" value="RNA_pol_sigma_r2"/>
</dbReference>
<dbReference type="PANTHER" id="PTHR43133">
    <property type="entry name" value="RNA POLYMERASE ECF-TYPE SIGMA FACTO"/>
    <property type="match status" value="1"/>
</dbReference>
<dbReference type="NCBIfam" id="TIGR02937">
    <property type="entry name" value="sigma70-ECF"/>
    <property type="match status" value="1"/>
</dbReference>
<evidence type="ECO:0000256" key="6">
    <source>
        <dbReference type="SAM" id="MobiDB-lite"/>
    </source>
</evidence>
<evidence type="ECO:0000256" key="4">
    <source>
        <dbReference type="ARBA" id="ARBA00023125"/>
    </source>
</evidence>
<feature type="region of interest" description="Disordered" evidence="6">
    <location>
        <begin position="260"/>
        <end position="310"/>
    </location>
</feature>
<comment type="similarity">
    <text evidence="1">Belongs to the sigma-70 factor family. ECF subfamily.</text>
</comment>
<evidence type="ECO:0000313" key="9">
    <source>
        <dbReference type="EMBL" id="BCJ66402.1"/>
    </source>
</evidence>
<dbReference type="EMBL" id="AP023359">
    <property type="protein sequence ID" value="BCJ66402.1"/>
    <property type="molecule type" value="Genomic_DNA"/>
</dbReference>
<feature type="domain" description="RNA polymerase sigma-70 region 2" evidence="7">
    <location>
        <begin position="47"/>
        <end position="112"/>
    </location>
</feature>
<dbReference type="GO" id="GO:0006352">
    <property type="term" value="P:DNA-templated transcription initiation"/>
    <property type="evidence" value="ECO:0007669"/>
    <property type="project" value="InterPro"/>
</dbReference>
<dbReference type="InterPro" id="IPR013324">
    <property type="entry name" value="RNA_pol_sigma_r3/r4-like"/>
</dbReference>
<feature type="compositionally biased region" description="Polar residues" evidence="6">
    <location>
        <begin position="301"/>
        <end position="310"/>
    </location>
</feature>
<dbReference type="PANTHER" id="PTHR43133:SF8">
    <property type="entry name" value="RNA POLYMERASE SIGMA FACTOR HI_1459-RELATED"/>
    <property type="match status" value="1"/>
</dbReference>
<protein>
    <recommendedName>
        <fullName evidence="11">RNA polymerase sigma factor</fullName>
    </recommendedName>
</protein>
<dbReference type="Gene3D" id="1.10.10.10">
    <property type="entry name" value="Winged helix-like DNA-binding domain superfamily/Winged helix DNA-binding domain"/>
    <property type="match status" value="1"/>
</dbReference>
<evidence type="ECO:0000256" key="2">
    <source>
        <dbReference type="ARBA" id="ARBA00023015"/>
    </source>
</evidence>
<dbReference type="Pfam" id="PF13490">
    <property type="entry name" value="zf-HC2"/>
    <property type="match status" value="1"/>
</dbReference>
<dbReference type="InterPro" id="IPR007627">
    <property type="entry name" value="RNA_pol_sigma70_r2"/>
</dbReference>
<reference evidence="9" key="1">
    <citation type="submission" date="2020-08" db="EMBL/GenBank/DDBJ databases">
        <title>Whole genome shotgun sequence of Polymorphospora rubra NBRC 101157.</title>
        <authorList>
            <person name="Komaki H."/>
            <person name="Tamura T."/>
        </authorList>
    </citation>
    <scope>NUCLEOTIDE SEQUENCE</scope>
    <source>
        <strain evidence="9">NBRC 101157</strain>
    </source>
</reference>
<keyword evidence="10" id="KW-1185">Reference proteome</keyword>
<name>A0A810MZ58_9ACTN</name>
<dbReference type="InterPro" id="IPR014284">
    <property type="entry name" value="RNA_pol_sigma-70_dom"/>
</dbReference>
<dbReference type="SUPFAM" id="SSF88946">
    <property type="entry name" value="Sigma2 domain of RNA polymerase sigma factors"/>
    <property type="match status" value="1"/>
</dbReference>
<dbReference type="RefSeq" id="WP_246568752.1">
    <property type="nucleotide sequence ID" value="NZ_AP023359.1"/>
</dbReference>
<keyword evidence="3" id="KW-0731">Sigma factor</keyword>
<organism evidence="9 10">
    <name type="scientific">Polymorphospora rubra</name>
    <dbReference type="NCBI Taxonomy" id="338584"/>
    <lineage>
        <taxon>Bacteria</taxon>
        <taxon>Bacillati</taxon>
        <taxon>Actinomycetota</taxon>
        <taxon>Actinomycetes</taxon>
        <taxon>Micromonosporales</taxon>
        <taxon>Micromonosporaceae</taxon>
        <taxon>Polymorphospora</taxon>
    </lineage>
</organism>
<dbReference type="InterPro" id="IPR039425">
    <property type="entry name" value="RNA_pol_sigma-70-like"/>
</dbReference>
<feature type="domain" description="Putative zinc-finger" evidence="8">
    <location>
        <begin position="209"/>
        <end position="243"/>
    </location>
</feature>
<evidence type="ECO:0000259" key="7">
    <source>
        <dbReference type="Pfam" id="PF04542"/>
    </source>
</evidence>
<dbReference type="GO" id="GO:0016987">
    <property type="term" value="F:sigma factor activity"/>
    <property type="evidence" value="ECO:0007669"/>
    <property type="project" value="UniProtKB-KW"/>
</dbReference>
<dbReference type="Proteomes" id="UP000680866">
    <property type="component" value="Chromosome"/>
</dbReference>
<sequence length="310" mass="34390">MTITDDPDPARPGTTPPVAADGHGTDADLLAAVRGGDTGAYAALWIRHAHAARRLAYTLVSNEADADDLVSETFVKVLAMLRAGRGPAVVFRPYLHTTLRHVRHDRLRRDRRLDFTDDLSRFEAAGQFEDTTLARLERTYAIRAFTRLPHRWRLVLWHTEVQGETPAQVAPRLGLTPGGVAALAYRARERLREMYLREHIISTAVDPDCQRTRQLLAAYVRERLAVRARDTVDTHLGGCRACHRLRTELDEVNADLRMAPTPGCGTTGRRPRIRPTAGETSVGHPPITPRRRAATAAGTTVNSRRSGPSE</sequence>
<dbReference type="KEGG" id="pry:Prubr_34230"/>
<dbReference type="GO" id="GO:0003677">
    <property type="term" value="F:DNA binding"/>
    <property type="evidence" value="ECO:0007669"/>
    <property type="project" value="UniProtKB-KW"/>
</dbReference>
<evidence type="ECO:0000313" key="10">
    <source>
        <dbReference type="Proteomes" id="UP000680866"/>
    </source>
</evidence>
<evidence type="ECO:0000256" key="1">
    <source>
        <dbReference type="ARBA" id="ARBA00010641"/>
    </source>
</evidence>
<gene>
    <name evidence="9" type="ORF">Prubr_34230</name>
</gene>
<evidence type="ECO:0008006" key="11">
    <source>
        <dbReference type="Google" id="ProtNLM"/>
    </source>
</evidence>
<dbReference type="SUPFAM" id="SSF88659">
    <property type="entry name" value="Sigma3 and sigma4 domains of RNA polymerase sigma factors"/>
    <property type="match status" value="1"/>
</dbReference>
<evidence type="ECO:0000259" key="8">
    <source>
        <dbReference type="Pfam" id="PF13490"/>
    </source>
</evidence>
<dbReference type="AlphaFoldDB" id="A0A810MZ58"/>
<evidence type="ECO:0000256" key="3">
    <source>
        <dbReference type="ARBA" id="ARBA00023082"/>
    </source>
</evidence>
<dbReference type="InterPro" id="IPR041916">
    <property type="entry name" value="Anti_sigma_zinc_sf"/>
</dbReference>
<feature type="compositionally biased region" description="Low complexity" evidence="6">
    <location>
        <begin position="260"/>
        <end position="278"/>
    </location>
</feature>
<dbReference type="Gene3D" id="1.10.10.1320">
    <property type="entry name" value="Anti-sigma factor, zinc-finger domain"/>
    <property type="match status" value="1"/>
</dbReference>
<accession>A0A810MZ58</accession>
<proteinExistence type="inferred from homology"/>
<feature type="region of interest" description="Disordered" evidence="6">
    <location>
        <begin position="1"/>
        <end position="23"/>
    </location>
</feature>
<dbReference type="Pfam" id="PF04542">
    <property type="entry name" value="Sigma70_r2"/>
    <property type="match status" value="1"/>
</dbReference>
<evidence type="ECO:0000256" key="5">
    <source>
        <dbReference type="ARBA" id="ARBA00023163"/>
    </source>
</evidence>